<feature type="region of interest" description="Disordered" evidence="1">
    <location>
        <begin position="512"/>
        <end position="765"/>
    </location>
</feature>
<dbReference type="Proteomes" id="UP000786811">
    <property type="component" value="Unassembled WGS sequence"/>
</dbReference>
<feature type="compositionally biased region" description="Polar residues" evidence="1">
    <location>
        <begin position="460"/>
        <end position="470"/>
    </location>
</feature>
<feature type="compositionally biased region" description="Polar residues" evidence="1">
    <location>
        <begin position="428"/>
        <end position="439"/>
    </location>
</feature>
<evidence type="ECO:0000313" key="3">
    <source>
        <dbReference type="Proteomes" id="UP000786811"/>
    </source>
</evidence>
<accession>A0A8J2HIY3</accession>
<feature type="region of interest" description="Disordered" evidence="1">
    <location>
        <begin position="317"/>
        <end position="380"/>
    </location>
</feature>
<evidence type="ECO:0000313" key="2">
    <source>
        <dbReference type="EMBL" id="CAG5102914.1"/>
    </source>
</evidence>
<feature type="region of interest" description="Disordered" evidence="1">
    <location>
        <begin position="232"/>
        <end position="281"/>
    </location>
</feature>
<feature type="region of interest" description="Disordered" evidence="1">
    <location>
        <begin position="177"/>
        <end position="220"/>
    </location>
</feature>
<feature type="region of interest" description="Disordered" evidence="1">
    <location>
        <begin position="885"/>
        <end position="917"/>
    </location>
</feature>
<feature type="compositionally biased region" description="Acidic residues" evidence="1">
    <location>
        <begin position="200"/>
        <end position="210"/>
    </location>
</feature>
<comment type="caution">
    <text evidence="2">The sequence shown here is derived from an EMBL/GenBank/DDBJ whole genome shotgun (WGS) entry which is preliminary data.</text>
</comment>
<feature type="region of interest" description="Disordered" evidence="1">
    <location>
        <begin position="426"/>
        <end position="478"/>
    </location>
</feature>
<feature type="compositionally biased region" description="Polar residues" evidence="1">
    <location>
        <begin position="512"/>
        <end position="529"/>
    </location>
</feature>
<keyword evidence="3" id="KW-1185">Reference proteome</keyword>
<sequence>MLTTLNSGHKYAQSFQSSFDLMLEEYSEVIQINLELLKHKKVDIILVAPAIQLTIPFVESLISILSSEFKDELDQSFANGTVPYRPLIKRIESRFLEIVHPDPDIRDFIFSHVIKYVVSQRLGLPIYSIPVVGSYYHRDLLLFLGKWGLDKTLFINPVEKTNKFKTSTHKSKVLTKVLDSSDEDEESLRQSEKGNVQDSSSDESSLEELEESRLESPDSSYTVDLKKLYHGRHKKSGDGNLDESSTKISSAIKGKQTPNIPIKSSQRKDKSNAEKQNQTIRVNSSIQGELLTPFVSTTSAVSKVNVKKRKDTEDLSVSEYLDSRKKRSKTSNDKKESPENSPSENLASHKLPAADRYGETSSQNNSKKRKAEGVQNSSAATKINPLNKLLKRSDSKETGPIINIVSIEKLKGTDAVNLETLFDGCSDHISSTRSVPKTKTATREKHGHEKKSPSRRKNNTELSDVSSSELTGDENYIDPISPAQRTLIGSATQTSVCTDGENSIHESAQVTATLDEQSVHEQASPSSRMNDTESNDDPTAETTGSDHEIGPVTSAQRTLNDNATPTAVGTDGKNLDSENEEEIATVDQQSDHDQTSPSSNNNKNEFDDDSVDQLKIGDNEINPTSPAKWGSDGNATPTAVGTDGKNSIHESAQVTATLDEQSVHEQASPSSRMNDTESNDDPTAETTGSDHEIGSVTPAQRTLNDNATPTAVGTDGENAIPKTDDVSAGKSSEVLTTIDPKSSAQRAVDDTSTPTAVDTDGENSSVSEIAEQRLQQNVRQVWTYPLRRNNGLKLDDVSASKSSKVLTTIDPKSSAQRAVDGNSTSMSVGTDGENSSAYKIAKQCLQQNVRQVRTYPLRRNNGSKLDDVSASKSSKVLTTIYPKSSAQRAVDGNSTSMSVRTDGENSVPETASGANDTRMLVDDPDEIPQTAKLQQSNILAAALKSTTKAKAKARPTKKKPDEQVFYDSDGEIEAPFLGFPTVKKKCAQPIEEKVVTSETTDTRNFISSRLRKRKPINYKI</sequence>
<dbReference type="EMBL" id="CAJNRD030001123">
    <property type="protein sequence ID" value="CAG5102914.1"/>
    <property type="molecule type" value="Genomic_DNA"/>
</dbReference>
<reference evidence="2" key="1">
    <citation type="submission" date="2021-04" db="EMBL/GenBank/DDBJ databases">
        <authorList>
            <person name="Chebbi M.A.C M."/>
        </authorList>
    </citation>
    <scope>NUCLEOTIDE SEQUENCE</scope>
</reference>
<feature type="compositionally biased region" description="Basic and acidic residues" evidence="1">
    <location>
        <begin position="441"/>
        <end position="452"/>
    </location>
</feature>
<feature type="compositionally biased region" description="Polar residues" evidence="1">
    <location>
        <begin position="553"/>
        <end position="567"/>
    </location>
</feature>
<proteinExistence type="predicted"/>
<feature type="region of interest" description="Disordered" evidence="1">
    <location>
        <begin position="808"/>
        <end position="831"/>
    </location>
</feature>
<feature type="compositionally biased region" description="Polar residues" evidence="1">
    <location>
        <begin position="729"/>
        <end position="765"/>
    </location>
</feature>
<evidence type="ECO:0000256" key="1">
    <source>
        <dbReference type="SAM" id="MobiDB-lite"/>
    </source>
</evidence>
<feature type="compositionally biased region" description="Polar residues" evidence="1">
    <location>
        <begin position="649"/>
        <end position="673"/>
    </location>
</feature>
<feature type="compositionally biased region" description="Polar residues" evidence="1">
    <location>
        <begin position="697"/>
        <end position="711"/>
    </location>
</feature>
<dbReference type="AlphaFoldDB" id="A0A8J2HIY3"/>
<gene>
    <name evidence="2" type="ORF">HICCMSTLAB_LOCUS11247</name>
</gene>
<organism evidence="2 3">
    <name type="scientific">Cotesia congregata</name>
    <name type="common">Parasitoid wasp</name>
    <name type="synonym">Apanteles congregatus</name>
    <dbReference type="NCBI Taxonomy" id="51543"/>
    <lineage>
        <taxon>Eukaryota</taxon>
        <taxon>Metazoa</taxon>
        <taxon>Ecdysozoa</taxon>
        <taxon>Arthropoda</taxon>
        <taxon>Hexapoda</taxon>
        <taxon>Insecta</taxon>
        <taxon>Pterygota</taxon>
        <taxon>Neoptera</taxon>
        <taxon>Endopterygota</taxon>
        <taxon>Hymenoptera</taxon>
        <taxon>Apocrita</taxon>
        <taxon>Ichneumonoidea</taxon>
        <taxon>Braconidae</taxon>
        <taxon>Microgastrinae</taxon>
        <taxon>Cotesia</taxon>
    </lineage>
</organism>
<feature type="compositionally biased region" description="Polar residues" evidence="1">
    <location>
        <begin position="885"/>
        <end position="899"/>
    </location>
</feature>
<name>A0A8J2HIY3_COTCN</name>
<protein>
    <submittedName>
        <fullName evidence="2">Uncharacterized protein</fullName>
    </submittedName>
</protein>